<comment type="caution">
    <text evidence="3">The sequence shown here is derived from an EMBL/GenBank/DDBJ whole genome shotgun (WGS) entry which is preliminary data.</text>
</comment>
<organism evidence="3 4">
    <name type="scientific">Aldrovandia affinis</name>
    <dbReference type="NCBI Taxonomy" id="143900"/>
    <lineage>
        <taxon>Eukaryota</taxon>
        <taxon>Metazoa</taxon>
        <taxon>Chordata</taxon>
        <taxon>Craniata</taxon>
        <taxon>Vertebrata</taxon>
        <taxon>Euteleostomi</taxon>
        <taxon>Actinopterygii</taxon>
        <taxon>Neopterygii</taxon>
        <taxon>Teleostei</taxon>
        <taxon>Notacanthiformes</taxon>
        <taxon>Halosauridae</taxon>
        <taxon>Aldrovandia</taxon>
    </lineage>
</organism>
<feature type="domain" description="BCL-6 corepressor non-ankyrin-repeat" evidence="2">
    <location>
        <begin position="15"/>
        <end position="94"/>
    </location>
</feature>
<gene>
    <name evidence="3" type="ORF">AAFF_G00072950</name>
</gene>
<dbReference type="AlphaFoldDB" id="A0AAD7WD10"/>
<dbReference type="Proteomes" id="UP001221898">
    <property type="component" value="Unassembled WGS sequence"/>
</dbReference>
<evidence type="ECO:0000313" key="3">
    <source>
        <dbReference type="EMBL" id="KAJ8392621.1"/>
    </source>
</evidence>
<feature type="compositionally biased region" description="Basic and acidic residues" evidence="1">
    <location>
        <begin position="25"/>
        <end position="37"/>
    </location>
</feature>
<feature type="region of interest" description="Disordered" evidence="1">
    <location>
        <begin position="1"/>
        <end position="135"/>
    </location>
</feature>
<name>A0AAD7WD10_9TELE</name>
<evidence type="ECO:0000256" key="1">
    <source>
        <dbReference type="SAM" id="MobiDB-lite"/>
    </source>
</evidence>
<dbReference type="InterPro" id="IPR031628">
    <property type="entry name" value="BCOR"/>
</dbReference>
<proteinExistence type="predicted"/>
<dbReference type="EMBL" id="JAINUG010000144">
    <property type="protein sequence ID" value="KAJ8392621.1"/>
    <property type="molecule type" value="Genomic_DNA"/>
</dbReference>
<protein>
    <recommendedName>
        <fullName evidence="2">BCL-6 corepressor non-ankyrin-repeat domain-containing protein</fullName>
    </recommendedName>
</protein>
<feature type="compositionally biased region" description="Basic residues" evidence="1">
    <location>
        <begin position="64"/>
        <end position="82"/>
    </location>
</feature>
<dbReference type="Pfam" id="PF15808">
    <property type="entry name" value="BCOR"/>
    <property type="match status" value="1"/>
</dbReference>
<keyword evidence="4" id="KW-1185">Reference proteome</keyword>
<evidence type="ECO:0000259" key="2">
    <source>
        <dbReference type="Pfam" id="PF15808"/>
    </source>
</evidence>
<accession>A0AAD7WD10</accession>
<sequence>MCLGLTPDSSVPRAGPPALLSPGRPADRRQRPKEQRRCGGVGPPSPDADAAPRLRRHGDQEKPKGKRQCKTKHIGLRARQRSSHPAEERPDPDPAPEQQGGGGPAYCARQPLGRIIPPGAGRRSHHRDRRLPTVGASRRFLFRSVASGGRRR</sequence>
<reference evidence="3" key="1">
    <citation type="journal article" date="2023" name="Science">
        <title>Genome structures resolve the early diversification of teleost fishes.</title>
        <authorList>
            <person name="Parey E."/>
            <person name="Louis A."/>
            <person name="Montfort J."/>
            <person name="Bouchez O."/>
            <person name="Roques C."/>
            <person name="Iampietro C."/>
            <person name="Lluch J."/>
            <person name="Castinel A."/>
            <person name="Donnadieu C."/>
            <person name="Desvignes T."/>
            <person name="Floi Bucao C."/>
            <person name="Jouanno E."/>
            <person name="Wen M."/>
            <person name="Mejri S."/>
            <person name="Dirks R."/>
            <person name="Jansen H."/>
            <person name="Henkel C."/>
            <person name="Chen W.J."/>
            <person name="Zahm M."/>
            <person name="Cabau C."/>
            <person name="Klopp C."/>
            <person name="Thompson A.W."/>
            <person name="Robinson-Rechavi M."/>
            <person name="Braasch I."/>
            <person name="Lecointre G."/>
            <person name="Bobe J."/>
            <person name="Postlethwait J.H."/>
            <person name="Berthelot C."/>
            <person name="Roest Crollius H."/>
            <person name="Guiguen Y."/>
        </authorList>
    </citation>
    <scope>NUCLEOTIDE SEQUENCE</scope>
    <source>
        <strain evidence="3">NC1722</strain>
    </source>
</reference>
<evidence type="ECO:0000313" key="4">
    <source>
        <dbReference type="Proteomes" id="UP001221898"/>
    </source>
</evidence>